<sequence length="284" mass="29619">MLGLSSAVIVETATTVFVLSTMLSMGLDLSITQLLAPFRKRRLVAKSLLVNVLAVPLAAYLFVHMLTIGRGYEIGIMLIAVAPGAPFGPKLAEISRSDIAFASGLVVVLGLASAATIPVSLLLLLPGSVDPLAIGQMVFGIQVLPLLIGVCLTSRYATLADRLYPPIQRLSNHSFGILLVLLSVVYFDRIVSLLGTGTLFVSVSVVGASLLLGYAFGGPMQDRREVLATTTAARNAAIALFIATTSFPDPDVLTVVLAFSFISVVGSGLLAAAWRGRAADPAGP</sequence>
<dbReference type="PANTHER" id="PTHR10361:SF28">
    <property type="entry name" value="P3 PROTEIN-RELATED"/>
    <property type="match status" value="1"/>
</dbReference>
<proteinExistence type="predicted"/>
<evidence type="ECO:0000256" key="5">
    <source>
        <dbReference type="SAM" id="Phobius"/>
    </source>
</evidence>
<evidence type="ECO:0000313" key="6">
    <source>
        <dbReference type="EMBL" id="NUB93775.1"/>
    </source>
</evidence>
<evidence type="ECO:0000313" key="7">
    <source>
        <dbReference type="Proteomes" id="UP000728647"/>
    </source>
</evidence>
<dbReference type="Pfam" id="PF01758">
    <property type="entry name" value="SBF"/>
    <property type="match status" value="1"/>
</dbReference>
<dbReference type="Gene3D" id="1.20.1530.20">
    <property type="match status" value="1"/>
</dbReference>
<feature type="transmembrane region" description="Helical" evidence="5">
    <location>
        <begin position="99"/>
        <end position="125"/>
    </location>
</feature>
<comment type="caution">
    <text evidence="6">The sequence shown here is derived from an EMBL/GenBank/DDBJ whole genome shotgun (WGS) entry which is preliminary data.</text>
</comment>
<dbReference type="Proteomes" id="UP000728647">
    <property type="component" value="Unassembled WGS sequence"/>
</dbReference>
<evidence type="ECO:0000256" key="2">
    <source>
        <dbReference type="ARBA" id="ARBA00022692"/>
    </source>
</evidence>
<feature type="transmembrane region" description="Helical" evidence="5">
    <location>
        <begin position="48"/>
        <end position="68"/>
    </location>
</feature>
<dbReference type="AlphaFoldDB" id="A0A8J8KDQ5"/>
<feature type="transmembrane region" description="Helical" evidence="5">
    <location>
        <begin position="253"/>
        <end position="274"/>
    </location>
</feature>
<feature type="transmembrane region" description="Helical" evidence="5">
    <location>
        <begin position="137"/>
        <end position="158"/>
    </location>
</feature>
<dbReference type="GO" id="GO:0016020">
    <property type="term" value="C:membrane"/>
    <property type="evidence" value="ECO:0007669"/>
    <property type="project" value="UniProtKB-SubCell"/>
</dbReference>
<dbReference type="OrthoDB" id="111412at2157"/>
<feature type="transmembrane region" description="Helical" evidence="5">
    <location>
        <begin position="170"/>
        <end position="187"/>
    </location>
</feature>
<evidence type="ECO:0000256" key="1">
    <source>
        <dbReference type="ARBA" id="ARBA00004141"/>
    </source>
</evidence>
<dbReference type="InterPro" id="IPR004710">
    <property type="entry name" value="Bilac:Na_transpt"/>
</dbReference>
<keyword evidence="3 5" id="KW-1133">Transmembrane helix</keyword>
<evidence type="ECO:0000256" key="4">
    <source>
        <dbReference type="ARBA" id="ARBA00023136"/>
    </source>
</evidence>
<feature type="transmembrane region" description="Helical" evidence="5">
    <location>
        <begin position="12"/>
        <end position="36"/>
    </location>
</feature>
<keyword evidence="2 5" id="KW-0812">Transmembrane</keyword>
<comment type="subcellular location">
    <subcellularLocation>
        <location evidence="1">Membrane</location>
        <topology evidence="1">Multi-pass membrane protein</topology>
    </subcellularLocation>
</comment>
<feature type="transmembrane region" description="Helical" evidence="5">
    <location>
        <begin position="74"/>
        <end position="92"/>
    </location>
</feature>
<evidence type="ECO:0000256" key="3">
    <source>
        <dbReference type="ARBA" id="ARBA00022989"/>
    </source>
</evidence>
<dbReference type="EMBL" id="JABURA010000003">
    <property type="protein sequence ID" value="NUB93775.1"/>
    <property type="molecule type" value="Genomic_DNA"/>
</dbReference>
<dbReference type="InterPro" id="IPR038770">
    <property type="entry name" value="Na+/solute_symporter_sf"/>
</dbReference>
<dbReference type="PANTHER" id="PTHR10361">
    <property type="entry name" value="SODIUM-BILE ACID COTRANSPORTER"/>
    <property type="match status" value="1"/>
</dbReference>
<gene>
    <name evidence="6" type="ORF">HT576_22640</name>
</gene>
<dbReference type="InterPro" id="IPR002657">
    <property type="entry name" value="BilAc:Na_symport/Acr3"/>
</dbReference>
<reference evidence="6" key="1">
    <citation type="submission" date="2020-06" db="EMBL/GenBank/DDBJ databases">
        <title>Haloterrigena sp. nov., an extremely halophilic archaeon isolated from a saline sediment.</title>
        <authorList>
            <person name="Liu B.-B."/>
        </authorList>
    </citation>
    <scope>NUCLEOTIDE SEQUENCE</scope>
    <source>
        <strain evidence="6">SYSU A121-1</strain>
    </source>
</reference>
<organism evidence="6 7">
    <name type="scientific">Haloterrigena gelatinilytica</name>
    <dbReference type="NCBI Taxonomy" id="2741724"/>
    <lineage>
        <taxon>Archaea</taxon>
        <taxon>Methanobacteriati</taxon>
        <taxon>Methanobacteriota</taxon>
        <taxon>Stenosarchaea group</taxon>
        <taxon>Halobacteria</taxon>
        <taxon>Halobacteriales</taxon>
        <taxon>Natrialbaceae</taxon>
        <taxon>Haloterrigena</taxon>
    </lineage>
</organism>
<keyword evidence="4 5" id="KW-0472">Membrane</keyword>
<name>A0A8J8KDQ5_9EURY</name>
<protein>
    <submittedName>
        <fullName evidence="6">Sodium symporter</fullName>
    </submittedName>
</protein>
<feature type="transmembrane region" description="Helical" evidence="5">
    <location>
        <begin position="193"/>
        <end position="214"/>
    </location>
</feature>
<feature type="transmembrane region" description="Helical" evidence="5">
    <location>
        <begin position="226"/>
        <end position="247"/>
    </location>
</feature>
<accession>A0A8J8KDQ5</accession>